<keyword evidence="3" id="KW-1185">Reference proteome</keyword>
<dbReference type="HOGENOM" id="CLU_2294669_0_0_1"/>
<dbReference type="CTD" id="20205921"/>
<dbReference type="EMBL" id="AMQM01005804">
    <property type="status" value="NOT_ANNOTATED_CDS"/>
    <property type="molecule type" value="Genomic_DNA"/>
</dbReference>
<dbReference type="EMBL" id="KB097106">
    <property type="protein sequence ID" value="ESN99515.1"/>
    <property type="molecule type" value="Genomic_DNA"/>
</dbReference>
<dbReference type="GeneID" id="20205921"/>
<reference evidence="2" key="3">
    <citation type="submission" date="2015-06" db="UniProtKB">
        <authorList>
            <consortium name="EnsemblMetazoa"/>
        </authorList>
    </citation>
    <scope>IDENTIFICATION</scope>
</reference>
<evidence type="ECO:0000313" key="2">
    <source>
        <dbReference type="EnsemblMetazoa" id="HelroP176677"/>
    </source>
</evidence>
<accession>T1FAS2</accession>
<evidence type="ECO:0000313" key="1">
    <source>
        <dbReference type="EMBL" id="ESN99515.1"/>
    </source>
</evidence>
<gene>
    <name evidence="2" type="primary">20205921</name>
    <name evidence="1" type="ORF">HELRODRAFT_176677</name>
</gene>
<dbReference type="AlphaFoldDB" id="T1FAS2"/>
<dbReference type="EnsemblMetazoa" id="HelroT176677">
    <property type="protein sequence ID" value="HelroP176677"/>
    <property type="gene ID" value="HelroG176677"/>
</dbReference>
<reference evidence="3" key="1">
    <citation type="submission" date="2012-12" db="EMBL/GenBank/DDBJ databases">
        <authorList>
            <person name="Hellsten U."/>
            <person name="Grimwood J."/>
            <person name="Chapman J.A."/>
            <person name="Shapiro H."/>
            <person name="Aerts A."/>
            <person name="Otillar R.P."/>
            <person name="Terry A.Y."/>
            <person name="Boore J.L."/>
            <person name="Simakov O."/>
            <person name="Marletaz F."/>
            <person name="Cho S.-J."/>
            <person name="Edsinger-Gonzales E."/>
            <person name="Havlak P."/>
            <person name="Kuo D.-H."/>
            <person name="Larsson T."/>
            <person name="Lv J."/>
            <person name="Arendt D."/>
            <person name="Savage R."/>
            <person name="Osoegawa K."/>
            <person name="de Jong P."/>
            <person name="Lindberg D.R."/>
            <person name="Seaver E.C."/>
            <person name="Weisblat D.A."/>
            <person name="Putnam N.H."/>
            <person name="Grigoriev I.V."/>
            <person name="Rokhsar D.S."/>
        </authorList>
    </citation>
    <scope>NUCLEOTIDE SEQUENCE</scope>
</reference>
<evidence type="ECO:0000313" key="3">
    <source>
        <dbReference type="Proteomes" id="UP000015101"/>
    </source>
</evidence>
<sequence>MSTLLNKRRGYKLYHIISCVSEVSNLINVLAQSAGVPCFELLLRDCMAAWFETQKQSYACDTVPMDSSQVFDYHRYLMVLLRKGWENGQSERPLTEVILKF</sequence>
<protein>
    <submittedName>
        <fullName evidence="1 2">Uncharacterized protein</fullName>
    </submittedName>
</protein>
<organism evidence="2 3">
    <name type="scientific">Helobdella robusta</name>
    <name type="common">Californian leech</name>
    <dbReference type="NCBI Taxonomy" id="6412"/>
    <lineage>
        <taxon>Eukaryota</taxon>
        <taxon>Metazoa</taxon>
        <taxon>Spiralia</taxon>
        <taxon>Lophotrochozoa</taxon>
        <taxon>Annelida</taxon>
        <taxon>Clitellata</taxon>
        <taxon>Hirudinea</taxon>
        <taxon>Rhynchobdellida</taxon>
        <taxon>Glossiphoniidae</taxon>
        <taxon>Helobdella</taxon>
    </lineage>
</organism>
<dbReference type="KEGG" id="hro:HELRODRAFT_176677"/>
<dbReference type="Proteomes" id="UP000015101">
    <property type="component" value="Unassembled WGS sequence"/>
</dbReference>
<name>T1FAS2_HELRO</name>
<dbReference type="InParanoid" id="T1FAS2"/>
<reference evidence="1 3" key="2">
    <citation type="journal article" date="2013" name="Nature">
        <title>Insights into bilaterian evolution from three spiralian genomes.</title>
        <authorList>
            <person name="Simakov O."/>
            <person name="Marletaz F."/>
            <person name="Cho S.J."/>
            <person name="Edsinger-Gonzales E."/>
            <person name="Havlak P."/>
            <person name="Hellsten U."/>
            <person name="Kuo D.H."/>
            <person name="Larsson T."/>
            <person name="Lv J."/>
            <person name="Arendt D."/>
            <person name="Savage R."/>
            <person name="Osoegawa K."/>
            <person name="de Jong P."/>
            <person name="Grimwood J."/>
            <person name="Chapman J.A."/>
            <person name="Shapiro H."/>
            <person name="Aerts A."/>
            <person name="Otillar R.P."/>
            <person name="Terry A.Y."/>
            <person name="Boore J.L."/>
            <person name="Grigoriev I.V."/>
            <person name="Lindberg D.R."/>
            <person name="Seaver E.C."/>
            <person name="Weisblat D.A."/>
            <person name="Putnam N.H."/>
            <person name="Rokhsar D.S."/>
        </authorList>
    </citation>
    <scope>NUCLEOTIDE SEQUENCE</scope>
</reference>
<dbReference type="RefSeq" id="XP_009022291.1">
    <property type="nucleotide sequence ID" value="XM_009024043.1"/>
</dbReference>
<proteinExistence type="predicted"/>